<dbReference type="Pfam" id="PF19344">
    <property type="entry name" value="TetR_C_32"/>
    <property type="match status" value="1"/>
</dbReference>
<feature type="DNA-binding region" description="H-T-H motif" evidence="2">
    <location>
        <begin position="39"/>
        <end position="58"/>
    </location>
</feature>
<accession>A0ABY4YW47</accession>
<reference evidence="5" key="1">
    <citation type="submission" date="2022-06" db="EMBL/GenBank/DDBJ databases">
        <title>Ornithinimicrobium HY1793.</title>
        <authorList>
            <person name="Huang Y."/>
        </authorList>
    </citation>
    <scope>NUCLEOTIDE SEQUENCE</scope>
    <source>
        <strain evidence="5">HY1793</strain>
    </source>
</reference>
<dbReference type="InterPro" id="IPR036271">
    <property type="entry name" value="Tet_transcr_reg_TetR-rel_C_sf"/>
</dbReference>
<dbReference type="SUPFAM" id="SSF48498">
    <property type="entry name" value="Tetracyclin repressor-like, C-terminal domain"/>
    <property type="match status" value="1"/>
</dbReference>
<dbReference type="PROSITE" id="PS50977">
    <property type="entry name" value="HTH_TETR_2"/>
    <property type="match status" value="1"/>
</dbReference>
<evidence type="ECO:0000256" key="1">
    <source>
        <dbReference type="ARBA" id="ARBA00023125"/>
    </source>
</evidence>
<dbReference type="InterPro" id="IPR050109">
    <property type="entry name" value="HTH-type_TetR-like_transc_reg"/>
</dbReference>
<evidence type="ECO:0000256" key="2">
    <source>
        <dbReference type="PROSITE-ProRule" id="PRU00335"/>
    </source>
</evidence>
<evidence type="ECO:0000313" key="5">
    <source>
        <dbReference type="EMBL" id="USQ80871.1"/>
    </source>
</evidence>
<evidence type="ECO:0000313" key="6">
    <source>
        <dbReference type="Proteomes" id="UP001056455"/>
    </source>
</evidence>
<dbReference type="Gene3D" id="1.10.357.10">
    <property type="entry name" value="Tetracycline Repressor, domain 2"/>
    <property type="match status" value="1"/>
</dbReference>
<keyword evidence="1 2" id="KW-0238">DNA-binding</keyword>
<dbReference type="PANTHER" id="PTHR30055">
    <property type="entry name" value="HTH-TYPE TRANSCRIPTIONAL REGULATOR RUTR"/>
    <property type="match status" value="1"/>
</dbReference>
<evidence type="ECO:0000259" key="4">
    <source>
        <dbReference type="PROSITE" id="PS50977"/>
    </source>
</evidence>
<organism evidence="5 6">
    <name type="scientific">Ornithinimicrobium faecis</name>
    <dbReference type="NCBI Taxonomy" id="2934158"/>
    <lineage>
        <taxon>Bacteria</taxon>
        <taxon>Bacillati</taxon>
        <taxon>Actinomycetota</taxon>
        <taxon>Actinomycetes</taxon>
        <taxon>Micrococcales</taxon>
        <taxon>Ornithinimicrobiaceae</taxon>
        <taxon>Ornithinimicrobium</taxon>
    </lineage>
</organism>
<dbReference type="RefSeq" id="WP_252594259.1">
    <property type="nucleotide sequence ID" value="NZ_CP099489.1"/>
</dbReference>
<gene>
    <name evidence="5" type="ORF">NF556_04245</name>
</gene>
<dbReference type="Pfam" id="PF00440">
    <property type="entry name" value="TetR_N"/>
    <property type="match status" value="1"/>
</dbReference>
<proteinExistence type="predicted"/>
<dbReference type="InterPro" id="IPR009057">
    <property type="entry name" value="Homeodomain-like_sf"/>
</dbReference>
<protein>
    <submittedName>
        <fullName evidence="5">TetR/AcrR family transcriptional regulator</fullName>
    </submittedName>
</protein>
<dbReference type="PANTHER" id="PTHR30055:SF160">
    <property type="entry name" value="TRANSCRIPTIONAL REGULATORY PROTEIN (PROBABLY ASNC-FAMILY)-RELATED"/>
    <property type="match status" value="1"/>
</dbReference>
<evidence type="ECO:0000256" key="3">
    <source>
        <dbReference type="SAM" id="MobiDB-lite"/>
    </source>
</evidence>
<dbReference type="SUPFAM" id="SSF46689">
    <property type="entry name" value="Homeodomain-like"/>
    <property type="match status" value="1"/>
</dbReference>
<feature type="region of interest" description="Disordered" evidence="3">
    <location>
        <begin position="204"/>
        <end position="231"/>
    </location>
</feature>
<sequence>MSNHADGRDTRWVAHRAKRRRELVEAALRAIRRHGPTVGMDDISAEAGTSKTVVYRHFGDRTGLYAAVVEAVDQRILDSLGAATAGRDATAENPLAIVASMVDAFLLLVEKDPDIYRFVVTRPLVDGPVEDDPVAGLSDRIGDQIARALEAHLRRQGRDSACATTWGHGLIGFVRAAADHWLSTDLARSRSDLVADVTSLFAPALAGPSPSAYATPTDARPQTADPRKVDQ</sequence>
<keyword evidence="6" id="KW-1185">Reference proteome</keyword>
<dbReference type="Proteomes" id="UP001056455">
    <property type="component" value="Chromosome"/>
</dbReference>
<dbReference type="InterPro" id="IPR001647">
    <property type="entry name" value="HTH_TetR"/>
</dbReference>
<dbReference type="InterPro" id="IPR045823">
    <property type="entry name" value="TetR_C_32"/>
</dbReference>
<dbReference type="EMBL" id="CP099489">
    <property type="protein sequence ID" value="USQ80871.1"/>
    <property type="molecule type" value="Genomic_DNA"/>
</dbReference>
<name>A0ABY4YW47_9MICO</name>
<feature type="domain" description="HTH tetR-type" evidence="4">
    <location>
        <begin position="17"/>
        <end position="76"/>
    </location>
</feature>